<dbReference type="OrthoDB" id="9798693at2"/>
<gene>
    <name evidence="2" type="ORF">SAMN05443551_2663</name>
</gene>
<dbReference type="InterPro" id="IPR011042">
    <property type="entry name" value="6-blade_b-propeller_TolB-like"/>
</dbReference>
<dbReference type="InterPro" id="IPR014567">
    <property type="entry name" value="UCP031900"/>
</dbReference>
<dbReference type="Pfam" id="PF13449">
    <property type="entry name" value="Phytase-like"/>
    <property type="match status" value="1"/>
</dbReference>
<evidence type="ECO:0000313" key="3">
    <source>
        <dbReference type="Proteomes" id="UP000184221"/>
    </source>
</evidence>
<reference evidence="2 3" key="1">
    <citation type="submission" date="2016-11" db="EMBL/GenBank/DDBJ databases">
        <authorList>
            <person name="Jaros S."/>
            <person name="Januszkiewicz K."/>
            <person name="Wedrychowicz H."/>
        </authorList>
    </citation>
    <scope>NUCLEOTIDE SEQUENCE [LARGE SCALE GENOMIC DNA]</scope>
    <source>
        <strain evidence="2 3">DSM 29431</strain>
    </source>
</reference>
<dbReference type="PIRSF" id="PIRSF031900">
    <property type="entry name" value="UCP031900"/>
    <property type="match status" value="1"/>
</dbReference>
<dbReference type="EMBL" id="FQXC01000003">
    <property type="protein sequence ID" value="SHH62835.1"/>
    <property type="molecule type" value="Genomic_DNA"/>
</dbReference>
<dbReference type="Proteomes" id="UP000184221">
    <property type="component" value="Unassembled WGS sequence"/>
</dbReference>
<protein>
    <recommendedName>
        <fullName evidence="1">Phytase-like domain-containing protein</fullName>
    </recommendedName>
</protein>
<sequence>MTAETARGTQNPAARFLSSYLWTKDQDDFGGYSAISLSPDGASFLMLSDRAHVIEGTILRHGERILGVRSKAMSPLDFSDSLFEEEPIRDTEGLARDTSGGIFVSLESDNRILHLTADGTWSLLPEYAGLAGLPSNKGVEALAVGSDGALFAVPETSAGLIQPFPVFRYREGIGWDTPFEISRGPGLLPVGADFDPMGRLYLLERGFSGFGFFSRVRRFDLLDGPVLEGETLLETKQRRHDNLEGLSIWQAETGELRITMVSDDNFSRFQKTEIVEYAISN</sequence>
<proteinExistence type="predicted"/>
<dbReference type="Gene3D" id="2.120.10.30">
    <property type="entry name" value="TolB, C-terminal domain"/>
    <property type="match status" value="1"/>
</dbReference>
<keyword evidence="3" id="KW-1185">Reference proteome</keyword>
<dbReference type="SUPFAM" id="SSF101898">
    <property type="entry name" value="NHL repeat"/>
    <property type="match status" value="1"/>
</dbReference>
<dbReference type="AlphaFoldDB" id="A0A1M5UIJ5"/>
<dbReference type="InterPro" id="IPR027372">
    <property type="entry name" value="Phytase-like_dom"/>
</dbReference>
<accession>A0A1M5UIJ5</accession>
<name>A0A1M5UIJ5_9RHOB</name>
<organism evidence="2 3">
    <name type="scientific">Marivita hallyeonensis</name>
    <dbReference type="NCBI Taxonomy" id="996342"/>
    <lineage>
        <taxon>Bacteria</taxon>
        <taxon>Pseudomonadati</taxon>
        <taxon>Pseudomonadota</taxon>
        <taxon>Alphaproteobacteria</taxon>
        <taxon>Rhodobacterales</taxon>
        <taxon>Roseobacteraceae</taxon>
        <taxon>Marivita</taxon>
    </lineage>
</organism>
<dbReference type="RefSeq" id="WP_084066204.1">
    <property type="nucleotide sequence ID" value="NZ_FQXC01000003.1"/>
</dbReference>
<dbReference type="STRING" id="996342.SAMN05443551_2663"/>
<feature type="domain" description="Phytase-like" evidence="1">
    <location>
        <begin position="28"/>
        <end position="266"/>
    </location>
</feature>
<evidence type="ECO:0000259" key="1">
    <source>
        <dbReference type="Pfam" id="PF13449"/>
    </source>
</evidence>
<evidence type="ECO:0000313" key="2">
    <source>
        <dbReference type="EMBL" id="SHH62835.1"/>
    </source>
</evidence>